<dbReference type="RefSeq" id="WP_184038388.1">
    <property type="nucleotide sequence ID" value="NZ_JACHHY010000010.1"/>
</dbReference>
<evidence type="ECO:0000256" key="1">
    <source>
        <dbReference type="ARBA" id="ARBA00010645"/>
    </source>
</evidence>
<dbReference type="HAMAP" id="MF_00460">
    <property type="entry name" value="UPF0125_RnfH"/>
    <property type="match status" value="1"/>
</dbReference>
<protein>
    <recommendedName>
        <fullName evidence="2">UPF0125 protein HNQ59_001999</fullName>
    </recommendedName>
</protein>
<evidence type="ECO:0000313" key="5">
    <source>
        <dbReference type="Proteomes" id="UP000575898"/>
    </source>
</evidence>
<gene>
    <name evidence="4" type="ORF">HNQ59_001999</name>
</gene>
<comment type="similarity">
    <text evidence="1 2">Belongs to the UPF0125 (RnfH) family.</text>
</comment>
<evidence type="ECO:0000256" key="2">
    <source>
        <dbReference type="HAMAP-Rule" id="MF_00460"/>
    </source>
</evidence>
<dbReference type="AlphaFoldDB" id="A0A840MJ95"/>
<dbReference type="PANTHER" id="PTHR37483:SF1">
    <property type="entry name" value="UPF0125 PROTEIN RATB"/>
    <property type="match status" value="1"/>
</dbReference>
<name>A0A840MJ95_9PROT</name>
<dbReference type="Pfam" id="PF03658">
    <property type="entry name" value="Ub-RnfH"/>
    <property type="match status" value="1"/>
</dbReference>
<evidence type="ECO:0000313" key="4">
    <source>
        <dbReference type="EMBL" id="MBB5018708.1"/>
    </source>
</evidence>
<keyword evidence="5" id="KW-1185">Reference proteome</keyword>
<dbReference type="Gene3D" id="3.10.20.280">
    <property type="entry name" value="RnfH-like"/>
    <property type="match status" value="1"/>
</dbReference>
<dbReference type="InterPro" id="IPR037021">
    <property type="entry name" value="RnfH_sf"/>
</dbReference>
<accession>A0A840MJ95</accession>
<dbReference type="InterPro" id="IPR005346">
    <property type="entry name" value="RnfH"/>
</dbReference>
<reference evidence="4 5" key="1">
    <citation type="submission" date="2020-08" db="EMBL/GenBank/DDBJ databases">
        <title>Genomic Encyclopedia of Type Strains, Phase IV (KMG-IV): sequencing the most valuable type-strain genomes for metagenomic binning, comparative biology and taxonomic classification.</title>
        <authorList>
            <person name="Goeker M."/>
        </authorList>
    </citation>
    <scope>NUCLEOTIDE SEQUENCE [LARGE SCALE GENOMIC DNA]</scope>
    <source>
        <strain evidence="4 5">DSM 27165</strain>
    </source>
</reference>
<feature type="region of interest" description="Disordered" evidence="3">
    <location>
        <begin position="76"/>
        <end position="100"/>
    </location>
</feature>
<organism evidence="4 5">
    <name type="scientific">Chitinivorax tropicus</name>
    <dbReference type="NCBI Taxonomy" id="714531"/>
    <lineage>
        <taxon>Bacteria</taxon>
        <taxon>Pseudomonadati</taxon>
        <taxon>Pseudomonadota</taxon>
        <taxon>Betaproteobacteria</taxon>
        <taxon>Chitinivorax</taxon>
    </lineage>
</organism>
<sequence length="100" mass="11209">MISIRVEVVYALASQQTLLSLTVPEGTTAKQAIEMSGLFGKHPELAAQVLKLGVFSRPITPDTVLRDRDRVEIYRPLQADPKAVRRQRAESNPLGRRQRT</sequence>
<dbReference type="InterPro" id="IPR016155">
    <property type="entry name" value="Mopterin_synth/thiamin_S_b"/>
</dbReference>
<comment type="caution">
    <text evidence="4">The sequence shown here is derived from an EMBL/GenBank/DDBJ whole genome shotgun (WGS) entry which is preliminary data.</text>
</comment>
<proteinExistence type="inferred from homology"/>
<dbReference type="Proteomes" id="UP000575898">
    <property type="component" value="Unassembled WGS sequence"/>
</dbReference>
<dbReference type="NCBIfam" id="NF002490">
    <property type="entry name" value="PRK01777.1"/>
    <property type="match status" value="1"/>
</dbReference>
<dbReference type="SUPFAM" id="SSF54285">
    <property type="entry name" value="MoaD/ThiS"/>
    <property type="match status" value="1"/>
</dbReference>
<dbReference type="EMBL" id="JACHHY010000010">
    <property type="protein sequence ID" value="MBB5018708.1"/>
    <property type="molecule type" value="Genomic_DNA"/>
</dbReference>
<evidence type="ECO:0000256" key="3">
    <source>
        <dbReference type="SAM" id="MobiDB-lite"/>
    </source>
</evidence>
<dbReference type="PANTHER" id="PTHR37483">
    <property type="entry name" value="UPF0125 PROTEIN RATB"/>
    <property type="match status" value="1"/>
</dbReference>